<accession>A0A1S0THS8</accession>
<keyword evidence="1" id="KW-1133">Transmembrane helix</keyword>
<reference evidence="4" key="2">
    <citation type="submission" date="2016-11" db="UniProtKB">
        <authorList>
            <consortium name="WormBaseParasite"/>
        </authorList>
    </citation>
    <scope>IDENTIFICATION</scope>
</reference>
<evidence type="ECO:0000256" key="1">
    <source>
        <dbReference type="SAM" id="Phobius"/>
    </source>
</evidence>
<proteinExistence type="predicted"/>
<gene>
    <name evidence="2 4" type="ORF">LOAG_14433</name>
</gene>
<protein>
    <submittedName>
        <fullName evidence="2 4">Uncharacterized protein</fullName>
    </submittedName>
</protein>
<evidence type="ECO:0000313" key="4">
    <source>
        <dbReference type="WBParaSite" id="EN70_8814"/>
    </source>
</evidence>
<dbReference type="RefSeq" id="XP_003149978.1">
    <property type="nucleotide sequence ID" value="XM_003149930.1"/>
</dbReference>
<keyword evidence="1" id="KW-0472">Membrane</keyword>
<dbReference type="OrthoDB" id="10414235at2759"/>
<sequence length="112" mass="13267">MVPLSKPKRLQEIILPPYINRGEQRIRREKKKNILSVPFLDVELRYWYRVGYRQRGIHSRPYTYVVITLESLLVLLAFLLLSLILRIINTSPDAPINMLIAQRNYFLTVQNS</sequence>
<dbReference type="WBParaSite" id="EN70_8814">
    <property type="protein sequence ID" value="EN70_8814"/>
    <property type="gene ID" value="EN70_8814"/>
</dbReference>
<dbReference type="KEGG" id="loa:LOAG_14433"/>
<dbReference type="AlphaFoldDB" id="A0A1I7W254"/>
<dbReference type="CTD" id="9951913"/>
<organism evidence="3 4">
    <name type="scientific">Loa loa</name>
    <name type="common">Eye worm</name>
    <name type="synonym">Filaria loa</name>
    <dbReference type="NCBI Taxonomy" id="7209"/>
    <lineage>
        <taxon>Eukaryota</taxon>
        <taxon>Metazoa</taxon>
        <taxon>Ecdysozoa</taxon>
        <taxon>Nematoda</taxon>
        <taxon>Chromadorea</taxon>
        <taxon>Rhabditida</taxon>
        <taxon>Spirurina</taxon>
        <taxon>Spiruromorpha</taxon>
        <taxon>Filarioidea</taxon>
        <taxon>Onchocercidae</taxon>
        <taxon>Loa</taxon>
    </lineage>
</organism>
<evidence type="ECO:0000313" key="3">
    <source>
        <dbReference type="Proteomes" id="UP000095285"/>
    </source>
</evidence>
<name>A0A1I7W254_LOALO</name>
<keyword evidence="1" id="KW-0812">Transmembrane</keyword>
<dbReference type="Proteomes" id="UP000095285">
    <property type="component" value="Unassembled WGS sequence"/>
</dbReference>
<dbReference type="GeneID" id="9951913"/>
<evidence type="ECO:0000313" key="2">
    <source>
        <dbReference type="EMBL" id="EFO14091.1"/>
    </source>
</evidence>
<accession>A0A1I7W254</accession>
<dbReference type="EMBL" id="JH712956">
    <property type="protein sequence ID" value="EFO14091.1"/>
    <property type="molecule type" value="Genomic_DNA"/>
</dbReference>
<dbReference type="InParanoid" id="A0A1I7W254"/>
<feature type="transmembrane region" description="Helical" evidence="1">
    <location>
        <begin position="62"/>
        <end position="88"/>
    </location>
</feature>
<keyword evidence="3" id="KW-1185">Reference proteome</keyword>
<reference evidence="2 3" key="1">
    <citation type="submission" date="2012-04" db="EMBL/GenBank/DDBJ databases">
        <title>The Genome Sequence of Loa loa.</title>
        <authorList>
            <consortium name="The Broad Institute Genome Sequencing Platform"/>
            <consortium name="Broad Institute Genome Sequencing Center for Infectious Disease"/>
            <person name="Nutman T.B."/>
            <person name="Fink D.L."/>
            <person name="Russ C."/>
            <person name="Young S."/>
            <person name="Zeng Q."/>
            <person name="Gargeya S."/>
            <person name="Alvarado L."/>
            <person name="Berlin A."/>
            <person name="Chapman S.B."/>
            <person name="Chen Z."/>
            <person name="Freedman E."/>
            <person name="Gellesch M."/>
            <person name="Goldberg J."/>
            <person name="Griggs A."/>
            <person name="Gujja S."/>
            <person name="Heilman E.R."/>
            <person name="Heiman D."/>
            <person name="Howarth C."/>
            <person name="Mehta T."/>
            <person name="Neiman D."/>
            <person name="Pearson M."/>
            <person name="Roberts A."/>
            <person name="Saif S."/>
            <person name="Shea T."/>
            <person name="Shenoy N."/>
            <person name="Sisk P."/>
            <person name="Stolte C."/>
            <person name="Sykes S."/>
            <person name="White J."/>
            <person name="Yandava C."/>
            <person name="Haas B."/>
            <person name="Henn M.R."/>
            <person name="Nusbaum C."/>
            <person name="Birren B."/>
        </authorList>
    </citation>
    <scope>NUCLEOTIDE SEQUENCE [LARGE SCALE GENOMIC DNA]</scope>
</reference>